<accession>A0A1G5D726</accession>
<evidence type="ECO:0000256" key="1">
    <source>
        <dbReference type="SAM" id="SignalP"/>
    </source>
</evidence>
<sequence length="313" mass="36494">MKKLLIILSVLIIVTSGCSSLKLNANENNSTFLDLSDPLLYAKNIEQNNDLSSWRRRKVQYPGSVEAISKDYLASTIWNAGKVDYLDNLGLVLVFYLDDEFRIGSLQGGIELGGKYELLDNNKVKLFDLQYSEGYEDSLTENIMQTVFTGDEWILSFEVNKENLWYSDHLYGENRLHFWGAQGSEPPFGEVYKINGHSIVKEEWEAVTNARLKFRTQPDKTSQTNRIGFVYQYDIEKNLILDYLLIGAKFTVLGRTEEKLNVDNIENYWYFIRYNDSEFPTYGWVFGEYIETFDEERATQYYEIYMQEVASFN</sequence>
<dbReference type="STRING" id="1120976.SAMN03080606_00819"/>
<feature type="signal peptide" evidence="1">
    <location>
        <begin position="1"/>
        <end position="25"/>
    </location>
</feature>
<protein>
    <recommendedName>
        <fullName evidence="4">SH3 domain-containing protein</fullName>
    </recommendedName>
</protein>
<dbReference type="PROSITE" id="PS51257">
    <property type="entry name" value="PROKAR_LIPOPROTEIN"/>
    <property type="match status" value="1"/>
</dbReference>
<feature type="chain" id="PRO_5039641493" description="SH3 domain-containing protein" evidence="1">
    <location>
        <begin position="26"/>
        <end position="313"/>
    </location>
</feature>
<keyword evidence="1" id="KW-0732">Signal</keyword>
<dbReference type="Gene3D" id="2.30.30.40">
    <property type="entry name" value="SH3 Domains"/>
    <property type="match status" value="1"/>
</dbReference>
<organism evidence="2 3">
    <name type="scientific">Alkaliphilus peptidifermentans DSM 18978</name>
    <dbReference type="NCBI Taxonomy" id="1120976"/>
    <lineage>
        <taxon>Bacteria</taxon>
        <taxon>Bacillati</taxon>
        <taxon>Bacillota</taxon>
        <taxon>Clostridia</taxon>
        <taxon>Peptostreptococcales</taxon>
        <taxon>Natronincolaceae</taxon>
        <taxon>Alkaliphilus</taxon>
    </lineage>
</organism>
<name>A0A1G5D726_9FIRM</name>
<proteinExistence type="predicted"/>
<gene>
    <name evidence="2" type="ORF">SAMN03080606_00819</name>
</gene>
<keyword evidence="3" id="KW-1185">Reference proteome</keyword>
<evidence type="ECO:0000313" key="3">
    <source>
        <dbReference type="Proteomes" id="UP000198636"/>
    </source>
</evidence>
<evidence type="ECO:0000313" key="2">
    <source>
        <dbReference type="EMBL" id="SCY10523.1"/>
    </source>
</evidence>
<dbReference type="EMBL" id="FMUS01000004">
    <property type="protein sequence ID" value="SCY10523.1"/>
    <property type="molecule type" value="Genomic_DNA"/>
</dbReference>
<dbReference type="AlphaFoldDB" id="A0A1G5D726"/>
<dbReference type="RefSeq" id="WP_091540276.1">
    <property type="nucleotide sequence ID" value="NZ_FMUS01000004.1"/>
</dbReference>
<reference evidence="2 3" key="1">
    <citation type="submission" date="2016-10" db="EMBL/GenBank/DDBJ databases">
        <authorList>
            <person name="de Groot N.N."/>
        </authorList>
    </citation>
    <scope>NUCLEOTIDE SEQUENCE [LARGE SCALE GENOMIC DNA]</scope>
    <source>
        <strain evidence="2 3">DSM 18978</strain>
    </source>
</reference>
<dbReference type="Proteomes" id="UP000198636">
    <property type="component" value="Unassembled WGS sequence"/>
</dbReference>
<evidence type="ECO:0008006" key="4">
    <source>
        <dbReference type="Google" id="ProtNLM"/>
    </source>
</evidence>